<sequence>MDSKRKRYNVTVEGNGQIRKNVIIAYDPEGMFLIVRKLYGHLLTDDTGKNTGTISFQETELG</sequence>
<evidence type="ECO:0000313" key="2">
    <source>
        <dbReference type="Proteomes" id="UP001238973"/>
    </source>
</evidence>
<comment type="caution">
    <text evidence="1">The sequence shown here is derived from an EMBL/GenBank/DDBJ whole genome shotgun (WGS) entry which is preliminary data.</text>
</comment>
<dbReference type="Proteomes" id="UP001238973">
    <property type="component" value="Unassembled WGS sequence"/>
</dbReference>
<dbReference type="RefSeq" id="WP_289348294.1">
    <property type="nucleotide sequence ID" value="NZ_JAUCFI010000002.1"/>
</dbReference>
<proteinExistence type="predicted"/>
<organism evidence="1 2">
    <name type="scientific">Peribacillus frigoritolerans</name>
    <dbReference type="NCBI Taxonomy" id="450367"/>
    <lineage>
        <taxon>Bacteria</taxon>
        <taxon>Bacillati</taxon>
        <taxon>Bacillota</taxon>
        <taxon>Bacilli</taxon>
        <taxon>Bacillales</taxon>
        <taxon>Bacillaceae</taxon>
        <taxon>Peribacillus</taxon>
    </lineage>
</organism>
<dbReference type="EMBL" id="JAUCFI010000002">
    <property type="protein sequence ID" value="MDM5281967.1"/>
    <property type="molecule type" value="Genomic_DNA"/>
</dbReference>
<evidence type="ECO:0000313" key="1">
    <source>
        <dbReference type="EMBL" id="MDM5281967.1"/>
    </source>
</evidence>
<accession>A0AAJ1V9L1</accession>
<dbReference type="AlphaFoldDB" id="A0AAJ1V9L1"/>
<gene>
    <name evidence="1" type="ORF">QUF85_01080</name>
</gene>
<name>A0AAJ1V9L1_9BACI</name>
<reference evidence="1" key="1">
    <citation type="submission" date="2023-06" db="EMBL/GenBank/DDBJ databases">
        <title>Comparative genomics of Bacillaceae isolates and their secondary metabolite potential.</title>
        <authorList>
            <person name="Song L."/>
            <person name="Nielsen L.J."/>
            <person name="Mohite O."/>
            <person name="Xu X."/>
            <person name="Weber T."/>
            <person name="Kovacs A.T."/>
        </authorList>
    </citation>
    <scope>NUCLEOTIDE SEQUENCE</scope>
    <source>
        <strain evidence="1">G1S1</strain>
    </source>
</reference>
<protein>
    <submittedName>
        <fullName evidence="1">Uncharacterized protein</fullName>
    </submittedName>
</protein>